<name>A0A0P0RDB6_9BURK</name>
<proteinExistence type="predicted"/>
<sequence length="139" mass="15078">MPRFATLPRPACAKVLRVTAAFARARSLRKVVSAAAHEKFARSIAPRVLCAVQRDRRGEHDDTDFGAALNVFDRADMTAAGLCLALHTIGDPNLRVLVQLRLPRTLARRAAHFTVGDMSARAARDLLDTAYTLAGGEPC</sequence>
<dbReference type="EMBL" id="CP012747">
    <property type="protein sequence ID" value="ALL66359.1"/>
    <property type="molecule type" value="Genomic_DNA"/>
</dbReference>
<organism evidence="1 2">
    <name type="scientific">Paraburkholderia caribensis MBA4</name>
    <dbReference type="NCBI Taxonomy" id="1323664"/>
    <lineage>
        <taxon>Bacteria</taxon>
        <taxon>Pseudomonadati</taxon>
        <taxon>Pseudomonadota</taxon>
        <taxon>Betaproteobacteria</taxon>
        <taxon>Burkholderiales</taxon>
        <taxon>Burkholderiaceae</taxon>
        <taxon>Paraburkholderia</taxon>
    </lineage>
</organism>
<dbReference type="Proteomes" id="UP000019146">
    <property type="component" value="Chromosome 2"/>
</dbReference>
<protein>
    <submittedName>
        <fullName evidence="1">Bacterial type III secretion protein (HrpB4)</fullName>
    </submittedName>
</protein>
<gene>
    <name evidence="1" type="ORF">K788_0002875</name>
</gene>
<reference evidence="1 2" key="1">
    <citation type="journal article" date="2014" name="Genome Announc.">
        <title>Draft Genome Sequence of the Haloacid-Degrading Burkholderia caribensis Strain MBA4.</title>
        <authorList>
            <person name="Pan Y."/>
            <person name="Kong K.F."/>
            <person name="Tsang J.S."/>
        </authorList>
    </citation>
    <scope>NUCLEOTIDE SEQUENCE [LARGE SCALE GENOMIC DNA]</scope>
    <source>
        <strain evidence="1 2">MBA4</strain>
    </source>
</reference>
<evidence type="ECO:0000313" key="1">
    <source>
        <dbReference type="EMBL" id="ALL66359.1"/>
    </source>
</evidence>
<evidence type="ECO:0000313" key="2">
    <source>
        <dbReference type="Proteomes" id="UP000019146"/>
    </source>
</evidence>
<accession>A0A0P0RDB6</accession>
<dbReference type="KEGG" id="bcai:K788_0002875"/>
<dbReference type="AlphaFoldDB" id="A0A0P0RDB6"/>